<dbReference type="Pfam" id="PF13245">
    <property type="entry name" value="AAA_19"/>
    <property type="match status" value="1"/>
</dbReference>
<keyword evidence="3" id="KW-0238">DNA-binding</keyword>
<dbReference type="Proteomes" id="UP000242869">
    <property type="component" value="Unassembled WGS sequence"/>
</dbReference>
<keyword evidence="3" id="KW-0540">Nuclease</keyword>
<dbReference type="Pfam" id="PF13538">
    <property type="entry name" value="UvrD_C_2"/>
    <property type="match status" value="1"/>
</dbReference>
<keyword evidence="2 3" id="KW-0067">ATP-binding</keyword>
<gene>
    <name evidence="3" type="primary">recD</name>
    <name evidence="5" type="ORF">SAMN05660284_00154</name>
</gene>
<dbReference type="InterPro" id="IPR050534">
    <property type="entry name" value="Coronavir_polyprotein_1ab"/>
</dbReference>
<comment type="subunit">
    <text evidence="3">Heterotrimer of RecB, RecC and RecD. All subunits contribute to DNA-binding.</text>
</comment>
<feature type="domain" description="AAA+ ATPase" evidence="4">
    <location>
        <begin position="128"/>
        <end position="295"/>
    </location>
</feature>
<dbReference type="AlphaFoldDB" id="A0A1I4V782"/>
<dbReference type="HAMAP" id="MF_01487">
    <property type="entry name" value="RecD"/>
    <property type="match status" value="1"/>
</dbReference>
<keyword evidence="3" id="KW-0413">Isomerase</keyword>
<reference evidence="6" key="1">
    <citation type="submission" date="2016-10" db="EMBL/GenBank/DDBJ databases">
        <authorList>
            <person name="Varghese N."/>
            <person name="Submissions S."/>
        </authorList>
    </citation>
    <scope>NUCLEOTIDE SEQUENCE [LARGE SCALE GENOMIC DNA]</scope>
    <source>
        <strain evidence="6">DSM 6150</strain>
    </source>
</reference>
<dbReference type="GO" id="GO:0008854">
    <property type="term" value="F:exodeoxyribonuclease V activity"/>
    <property type="evidence" value="ECO:0007669"/>
    <property type="project" value="InterPro"/>
</dbReference>
<dbReference type="InterPro" id="IPR027785">
    <property type="entry name" value="UvrD-like_helicase_C"/>
</dbReference>
<dbReference type="GO" id="GO:0003677">
    <property type="term" value="F:DNA binding"/>
    <property type="evidence" value="ECO:0007669"/>
    <property type="project" value="UniProtKB-UniRule"/>
</dbReference>
<dbReference type="NCBIfam" id="TIGR01447">
    <property type="entry name" value="recD"/>
    <property type="match status" value="1"/>
</dbReference>
<dbReference type="GO" id="GO:0000724">
    <property type="term" value="P:double-strand break repair via homologous recombination"/>
    <property type="evidence" value="ECO:0007669"/>
    <property type="project" value="UniProtKB-UniRule"/>
</dbReference>
<dbReference type="GO" id="GO:0005524">
    <property type="term" value="F:ATP binding"/>
    <property type="evidence" value="ECO:0007669"/>
    <property type="project" value="UniProtKB-UniRule"/>
</dbReference>
<dbReference type="CDD" id="cd17933">
    <property type="entry name" value="DEXSc_RecD-like"/>
    <property type="match status" value="1"/>
</dbReference>
<dbReference type="InterPro" id="IPR003593">
    <property type="entry name" value="AAA+_ATPase"/>
</dbReference>
<sequence length="538" mass="57639">MASVAIHSSYVADLDLLLQRTDDEAAKLIGPWLQRLASALDEGHCCVECADELPVVFAGGPGAFTPLVHDGSRLYFARHWQEESTVASRLLALAKRNVAIPANAEKLLAGYFPEGENGQKQAAHKALSSALTVIAGGPGTGKTTTVMRLLAVLLASAPAALKVCLAAPTGKAAQRMSESVRLNKNKLDDLFVRDAIPETALTLHRLLGYNPDTGRVRNDAANPLDLDLLVVDEASMIDLGLMARLLAALPAHARLILLGDPDQLPSVDAGSVFSDLCALSTGPVASRVVRLRYSHRFGCDSGIGELARSVNAGDVPAMQEVLAKGYPDLEWRESWCEQELSERACAGYAAYRNAVLRRAPVAEVFAAFNDFRLLCCRREGARGVAKLNSLVQQTLFGRSGEWFAGRPVMVTCNDYNLQLFNGDIGIVLEGPDGLMVWFESEGGSYRSLHPSRIPSHETAFALTVHKSQGSEFSEVLLVLPEEVGQGEARNLVYTALTRARQKTALWAQGNVLAAAVSAHGGRLSGLGSKLQGLQAKPA</sequence>
<evidence type="ECO:0000256" key="3">
    <source>
        <dbReference type="HAMAP-Rule" id="MF_01487"/>
    </source>
</evidence>
<dbReference type="PANTHER" id="PTHR43788:SF6">
    <property type="entry name" value="DNA HELICASE B"/>
    <property type="match status" value="1"/>
</dbReference>
<comment type="catalytic activity">
    <reaction evidence="3">
        <text>ATP + H2O = ADP + phosphate + H(+)</text>
        <dbReference type="Rhea" id="RHEA:13065"/>
        <dbReference type="ChEBI" id="CHEBI:15377"/>
        <dbReference type="ChEBI" id="CHEBI:15378"/>
        <dbReference type="ChEBI" id="CHEBI:30616"/>
        <dbReference type="ChEBI" id="CHEBI:43474"/>
        <dbReference type="ChEBI" id="CHEBI:456216"/>
        <dbReference type="EC" id="5.6.2.3"/>
    </reaction>
</comment>
<keyword evidence="3" id="KW-0227">DNA damage</keyword>
<dbReference type="GO" id="GO:0009338">
    <property type="term" value="C:exodeoxyribonuclease V complex"/>
    <property type="evidence" value="ECO:0007669"/>
    <property type="project" value="InterPro"/>
</dbReference>
<comment type="function">
    <text evidence="3">A helicase/nuclease that prepares dsDNA breaks (DSB) for recombinational DNA repair. Binds to DSBs and unwinds DNA via a highly rapid and processive ATP-dependent bidirectional helicase activity. Unwinds dsDNA until it encounters a Chi (crossover hotspot instigator) sequence from the 3' direction. Cuts ssDNA a few nucleotides 3' to the Chi site. The properties and activities of the enzyme are changed at Chi. The Chi-altered holoenzyme produces a long 3'-ssDNA overhang and facilitates RecA-binding to the ssDNA for homologous DNA recombination and repair. Holoenzyme degrades any linearized DNA that is unable to undergo homologous recombination. In the holoenzyme this subunit has ssDNA-dependent ATPase and 5'-3' helicase activity. When added to pre-assembled RecBC greatly stimulates nuclease activity and augments holoenzyme processivity. Negatively regulates the RecA-loading ability of RecBCD.</text>
</comment>
<dbReference type="EC" id="5.6.2.3" evidence="3"/>
<dbReference type="STRING" id="83765.SAMN05660284_00154"/>
<evidence type="ECO:0000259" key="4">
    <source>
        <dbReference type="SMART" id="SM00382"/>
    </source>
</evidence>
<dbReference type="GO" id="GO:0043139">
    <property type="term" value="F:5'-3' DNA helicase activity"/>
    <property type="evidence" value="ECO:0007669"/>
    <property type="project" value="UniProtKB-UniRule"/>
</dbReference>
<keyword evidence="1 3" id="KW-0547">Nucleotide-binding</keyword>
<dbReference type="SUPFAM" id="SSF52540">
    <property type="entry name" value="P-loop containing nucleoside triphosphate hydrolases"/>
    <property type="match status" value="2"/>
</dbReference>
<keyword evidence="6" id="KW-1185">Reference proteome</keyword>
<keyword evidence="3" id="KW-0234">DNA repair</keyword>
<proteinExistence type="inferred from homology"/>
<dbReference type="PANTHER" id="PTHR43788">
    <property type="entry name" value="DNA2/NAM7 HELICASE FAMILY MEMBER"/>
    <property type="match status" value="1"/>
</dbReference>
<dbReference type="OrthoDB" id="9803432at2"/>
<comment type="miscellaneous">
    <text evidence="3">In the RecBCD complex, RecB has a slow 3'-5' helicase, an exonuclease activity and loads RecA onto ssDNA, RecD has a fast 5'-3' helicase activity, while RecC stimulates the ATPase and processivity of the RecB helicase and contributes to recognition of the Chi site.</text>
</comment>
<feature type="binding site" evidence="3">
    <location>
        <begin position="136"/>
        <end position="143"/>
    </location>
    <ligand>
        <name>ATP</name>
        <dbReference type="ChEBI" id="CHEBI:30616"/>
    </ligand>
</feature>
<dbReference type="InterPro" id="IPR027417">
    <property type="entry name" value="P-loop_NTPase"/>
</dbReference>
<dbReference type="CDD" id="cd18809">
    <property type="entry name" value="SF1_C_RecD"/>
    <property type="match status" value="1"/>
</dbReference>
<dbReference type="GO" id="GO:0017116">
    <property type="term" value="F:single-stranded DNA helicase activity"/>
    <property type="evidence" value="ECO:0007669"/>
    <property type="project" value="TreeGrafter"/>
</dbReference>
<dbReference type="RefSeq" id="WP_091189735.1">
    <property type="nucleotide sequence ID" value="NZ_FOVE01000001.1"/>
</dbReference>
<keyword evidence="3 5" id="KW-0347">Helicase</keyword>
<evidence type="ECO:0000256" key="1">
    <source>
        <dbReference type="ARBA" id="ARBA00022741"/>
    </source>
</evidence>
<dbReference type="GO" id="GO:0016887">
    <property type="term" value="F:ATP hydrolysis activity"/>
    <property type="evidence" value="ECO:0007669"/>
    <property type="project" value="RHEA"/>
</dbReference>
<evidence type="ECO:0000313" key="6">
    <source>
        <dbReference type="Proteomes" id="UP000242869"/>
    </source>
</evidence>
<comment type="similarity">
    <text evidence="3">Belongs to the RecD family.</text>
</comment>
<dbReference type="Gene3D" id="3.40.50.300">
    <property type="entry name" value="P-loop containing nucleotide triphosphate hydrolases"/>
    <property type="match status" value="3"/>
</dbReference>
<name>A0A1I4V782_9NEIS</name>
<dbReference type="SMART" id="SM00382">
    <property type="entry name" value="AAA"/>
    <property type="match status" value="1"/>
</dbReference>
<dbReference type="EMBL" id="FOVE01000001">
    <property type="protein sequence ID" value="SFM97034.1"/>
    <property type="molecule type" value="Genomic_DNA"/>
</dbReference>
<protein>
    <recommendedName>
        <fullName evidence="3">RecBCD enzyme subunit RecD</fullName>
        <ecNumber evidence="3">5.6.2.3</ecNumber>
    </recommendedName>
    <alternativeName>
        <fullName evidence="3">DNA 5'-3' helicase subunit RecD</fullName>
    </alternativeName>
    <alternativeName>
        <fullName evidence="3">Exonuclease V subunit RecD</fullName>
        <shortName evidence="3">ExoV subunit RecD</shortName>
    </alternativeName>
    <alternativeName>
        <fullName evidence="3">Helicase/nuclease RecBCD subunit RecD</fullName>
    </alternativeName>
</protein>
<dbReference type="InterPro" id="IPR006344">
    <property type="entry name" value="RecD"/>
</dbReference>
<keyword evidence="3" id="KW-0269">Exonuclease</keyword>
<keyword evidence="3" id="KW-0378">Hydrolase</keyword>
<organism evidence="5 6">
    <name type="scientific">Formivibrio citricus</name>
    <dbReference type="NCBI Taxonomy" id="83765"/>
    <lineage>
        <taxon>Bacteria</taxon>
        <taxon>Pseudomonadati</taxon>
        <taxon>Pseudomonadota</taxon>
        <taxon>Betaproteobacteria</taxon>
        <taxon>Neisseriales</taxon>
        <taxon>Chitinibacteraceae</taxon>
        <taxon>Formivibrio</taxon>
    </lineage>
</organism>
<evidence type="ECO:0000256" key="2">
    <source>
        <dbReference type="ARBA" id="ARBA00022840"/>
    </source>
</evidence>
<accession>A0A1I4V782</accession>
<evidence type="ECO:0000313" key="5">
    <source>
        <dbReference type="EMBL" id="SFM97034.1"/>
    </source>
</evidence>